<dbReference type="PANTHER" id="PTHR43459:SF1">
    <property type="entry name" value="EG:BACN32G11.4 PROTEIN"/>
    <property type="match status" value="1"/>
</dbReference>
<name>A0A1U9Z5S9_9HYPH</name>
<evidence type="ECO:0000313" key="2">
    <source>
        <dbReference type="EMBL" id="AQZ53026.1"/>
    </source>
</evidence>
<organism evidence="2 3">
    <name type="scientific">Martelella mediterranea DSM 17316</name>
    <dbReference type="NCBI Taxonomy" id="1122214"/>
    <lineage>
        <taxon>Bacteria</taxon>
        <taxon>Pseudomonadati</taxon>
        <taxon>Pseudomonadota</taxon>
        <taxon>Alphaproteobacteria</taxon>
        <taxon>Hyphomicrobiales</taxon>
        <taxon>Aurantimonadaceae</taxon>
        <taxon>Martelella</taxon>
    </lineage>
</organism>
<evidence type="ECO:0000313" key="3">
    <source>
        <dbReference type="Proteomes" id="UP000191135"/>
    </source>
</evidence>
<dbReference type="SUPFAM" id="SSF52096">
    <property type="entry name" value="ClpP/crotonase"/>
    <property type="match status" value="1"/>
</dbReference>
<dbReference type="NCBIfam" id="NF005700">
    <property type="entry name" value="PRK07511.1"/>
    <property type="match status" value="1"/>
</dbReference>
<dbReference type="NCBIfam" id="NF046063">
    <property type="entry name" value="oxepin_alt"/>
    <property type="match status" value="1"/>
</dbReference>
<evidence type="ECO:0000256" key="1">
    <source>
        <dbReference type="ARBA" id="ARBA00005254"/>
    </source>
</evidence>
<dbReference type="InterPro" id="IPR001753">
    <property type="entry name" value="Enoyl-CoA_hydra/iso"/>
</dbReference>
<keyword evidence="2" id="KW-0456">Lyase</keyword>
<comment type="similarity">
    <text evidence="1">Belongs to the enoyl-CoA hydratase/isomerase family.</text>
</comment>
<dbReference type="InterPro" id="IPR014748">
    <property type="entry name" value="Enoyl-CoA_hydra_C"/>
</dbReference>
<dbReference type="Gene3D" id="3.90.226.10">
    <property type="entry name" value="2-enoyl-CoA Hydratase, Chain A, domain 1"/>
    <property type="match status" value="1"/>
</dbReference>
<dbReference type="eggNOG" id="COG1024">
    <property type="taxonomic scope" value="Bacteria"/>
</dbReference>
<keyword evidence="3" id="KW-1185">Reference proteome</keyword>
<gene>
    <name evidence="2" type="primary">paaF_1</name>
    <name evidence="2" type="ORF">Mame_03721</name>
</gene>
<dbReference type="Pfam" id="PF00378">
    <property type="entry name" value="ECH_1"/>
    <property type="match status" value="1"/>
</dbReference>
<dbReference type="PANTHER" id="PTHR43459">
    <property type="entry name" value="ENOYL-COA HYDRATASE"/>
    <property type="match status" value="1"/>
</dbReference>
<proteinExistence type="inferred from homology"/>
<dbReference type="InterPro" id="IPR029045">
    <property type="entry name" value="ClpP/crotonase-like_dom_sf"/>
</dbReference>
<dbReference type="AlphaFoldDB" id="A0A1U9Z5S9"/>
<dbReference type="RefSeq" id="WP_018066680.1">
    <property type="nucleotide sequence ID" value="NZ_AQWH01000026.1"/>
</dbReference>
<dbReference type="Proteomes" id="UP000191135">
    <property type="component" value="Chromosome"/>
</dbReference>
<dbReference type="GO" id="GO:0004300">
    <property type="term" value="F:enoyl-CoA hydratase activity"/>
    <property type="evidence" value="ECO:0007669"/>
    <property type="project" value="UniProtKB-EC"/>
</dbReference>
<sequence length="265" mass="27742">MHENETAVRSEIIDGNIRLVTLDGPRTRNSIGRAQYEALRAIIVDAGNDAAIRAVVLTGAGGFFSSGGNVGALQESRSQNLSEVSRNTDALAAMILAIRNCPTPVIAAVEGGAAGLGVSLALACDMVVASNAARFTVAYVKIGLTPDGGATHFLTDSLPRQLVSELCMLGRPVSAARLHAAGAVNTLCEDGHAIEAALDLARACATGAREAIAVIKTEIASARENQLAEQIDLEGRNINKARYGREAAEGLQAFLEKRKPDFPNR</sequence>
<protein>
    <submittedName>
        <fullName evidence="2">2,3-dehydroadipyl-CoA hydratase</fullName>
        <ecNumber evidence="2">4.2.1.17</ecNumber>
    </submittedName>
</protein>
<dbReference type="STRING" id="1122214.Mame_03721"/>
<dbReference type="EC" id="4.2.1.17" evidence="2"/>
<dbReference type="OrthoDB" id="9795613at2"/>
<dbReference type="CDD" id="cd06558">
    <property type="entry name" value="crotonase-like"/>
    <property type="match status" value="1"/>
</dbReference>
<accession>A0A1U9Z5S9</accession>
<reference evidence="2 3" key="1">
    <citation type="submission" date="2017-03" db="EMBL/GenBank/DDBJ databases">
        <title>Foreign affairs: Plasmid Transfer between Roseobacters and Rhizobia.</title>
        <authorList>
            <person name="Bartling P."/>
            <person name="Bunk B."/>
            <person name="Overmann J."/>
            <person name="Brinkmann H."/>
            <person name="Petersen J."/>
        </authorList>
    </citation>
    <scope>NUCLEOTIDE SEQUENCE [LARGE SCALE GENOMIC DNA]</scope>
    <source>
        <strain evidence="2 3">MACL11</strain>
    </source>
</reference>
<dbReference type="KEGG" id="mmed:Mame_03721"/>
<dbReference type="EMBL" id="CP020330">
    <property type="protein sequence ID" value="AQZ53026.1"/>
    <property type="molecule type" value="Genomic_DNA"/>
</dbReference>
<dbReference type="Gene3D" id="1.10.12.10">
    <property type="entry name" value="Lyase 2-enoyl-coa Hydratase, Chain A, domain 2"/>
    <property type="match status" value="1"/>
</dbReference>